<evidence type="ECO:0000256" key="1">
    <source>
        <dbReference type="SAM" id="SignalP"/>
    </source>
</evidence>
<proteinExistence type="predicted"/>
<keyword evidence="3" id="KW-1185">Reference proteome</keyword>
<sequence length="161" mass="17712">MNVISRIARSVLVLASVLLLSLVGTSVRASAQVPSQTRTWHLEQFDRTSRMCVQQGPDGRTHASYFIFVVSGKWSTDLKFGMRDLPPGWTATEHYLPPGSNFHRPDGSITVNGFVGVQGPASVPMATYHAHIWVSDGTVTETLPTDIIVTTESWVDCMNRP</sequence>
<organism evidence="2 3">
    <name type="scientific">Lentzea sokolovensis</name>
    <dbReference type="NCBI Taxonomy" id="3095429"/>
    <lineage>
        <taxon>Bacteria</taxon>
        <taxon>Bacillati</taxon>
        <taxon>Actinomycetota</taxon>
        <taxon>Actinomycetes</taxon>
        <taxon>Pseudonocardiales</taxon>
        <taxon>Pseudonocardiaceae</taxon>
        <taxon>Lentzea</taxon>
    </lineage>
</organism>
<accession>A0ABU4VBT0</accession>
<feature type="signal peptide" evidence="1">
    <location>
        <begin position="1"/>
        <end position="31"/>
    </location>
</feature>
<dbReference type="EMBL" id="JAXAVU010000016">
    <property type="protein sequence ID" value="MDX8148817.1"/>
    <property type="molecule type" value="Genomic_DNA"/>
</dbReference>
<gene>
    <name evidence="2" type="ORF">SK854_42340</name>
</gene>
<evidence type="ECO:0000313" key="2">
    <source>
        <dbReference type="EMBL" id="MDX8148817.1"/>
    </source>
</evidence>
<protein>
    <submittedName>
        <fullName evidence="2">DUF5980 family protein</fullName>
    </submittedName>
</protein>
<dbReference type="RefSeq" id="WP_319980787.1">
    <property type="nucleotide sequence ID" value="NZ_JAXAVU010000016.1"/>
</dbReference>
<keyword evidence="1" id="KW-0732">Signal</keyword>
<feature type="chain" id="PRO_5047337518" evidence="1">
    <location>
        <begin position="32"/>
        <end position="161"/>
    </location>
</feature>
<name>A0ABU4VBT0_9PSEU</name>
<reference evidence="2 3" key="1">
    <citation type="submission" date="2023-11" db="EMBL/GenBank/DDBJ databases">
        <title>Lentzea sokolovensis, sp. nov., Lentzea kristufkii, sp. nov., and Lentzea miocenensis, sp. nov., rare actinobacteria from Sokolov Coal Basin, Miocene lacustrine sediment, Czech Republic.</title>
        <authorList>
            <person name="Lara A."/>
            <person name="Kotroba L."/>
            <person name="Nouioui I."/>
            <person name="Neumann-Schaal M."/>
            <person name="Mast Y."/>
            <person name="Chronakova A."/>
        </authorList>
    </citation>
    <scope>NUCLEOTIDE SEQUENCE [LARGE SCALE GENOMIC DNA]</scope>
    <source>
        <strain evidence="2 3">BCCO 10_0061</strain>
    </source>
</reference>
<comment type="caution">
    <text evidence="2">The sequence shown here is derived from an EMBL/GenBank/DDBJ whole genome shotgun (WGS) entry which is preliminary data.</text>
</comment>
<dbReference type="Pfam" id="PF19410">
    <property type="entry name" value="DUF5980"/>
    <property type="match status" value="1"/>
</dbReference>
<dbReference type="Proteomes" id="UP001285352">
    <property type="component" value="Unassembled WGS sequence"/>
</dbReference>
<evidence type="ECO:0000313" key="3">
    <source>
        <dbReference type="Proteomes" id="UP001285352"/>
    </source>
</evidence>
<dbReference type="InterPro" id="IPR046023">
    <property type="entry name" value="DUF5980"/>
</dbReference>